<protein>
    <submittedName>
        <fullName evidence="1">Uncharacterized protein</fullName>
    </submittedName>
</protein>
<dbReference type="EMBL" id="GL377649">
    <property type="protein sequence ID" value="EFJ11074.1"/>
    <property type="molecule type" value="Genomic_DNA"/>
</dbReference>
<gene>
    <name evidence="1" type="ORF">SELMODRAFT_426566</name>
</gene>
<dbReference type="Gramene" id="EFJ11074">
    <property type="protein sequence ID" value="EFJ11074"/>
    <property type="gene ID" value="SELMODRAFT_426566"/>
</dbReference>
<dbReference type="InParanoid" id="D8SWS4"/>
<evidence type="ECO:0000313" key="2">
    <source>
        <dbReference type="Proteomes" id="UP000001514"/>
    </source>
</evidence>
<name>D8SWS4_SELML</name>
<reference evidence="1 2" key="1">
    <citation type="journal article" date="2011" name="Science">
        <title>The Selaginella genome identifies genetic changes associated with the evolution of vascular plants.</title>
        <authorList>
            <person name="Banks J.A."/>
            <person name="Nishiyama T."/>
            <person name="Hasebe M."/>
            <person name="Bowman J.L."/>
            <person name="Gribskov M."/>
            <person name="dePamphilis C."/>
            <person name="Albert V.A."/>
            <person name="Aono N."/>
            <person name="Aoyama T."/>
            <person name="Ambrose B.A."/>
            <person name="Ashton N.W."/>
            <person name="Axtell M.J."/>
            <person name="Barker E."/>
            <person name="Barker M.S."/>
            <person name="Bennetzen J.L."/>
            <person name="Bonawitz N.D."/>
            <person name="Chapple C."/>
            <person name="Cheng C."/>
            <person name="Correa L.G."/>
            <person name="Dacre M."/>
            <person name="DeBarry J."/>
            <person name="Dreyer I."/>
            <person name="Elias M."/>
            <person name="Engstrom E.M."/>
            <person name="Estelle M."/>
            <person name="Feng L."/>
            <person name="Finet C."/>
            <person name="Floyd S.K."/>
            <person name="Frommer W.B."/>
            <person name="Fujita T."/>
            <person name="Gramzow L."/>
            <person name="Gutensohn M."/>
            <person name="Harholt J."/>
            <person name="Hattori M."/>
            <person name="Heyl A."/>
            <person name="Hirai T."/>
            <person name="Hiwatashi Y."/>
            <person name="Ishikawa M."/>
            <person name="Iwata M."/>
            <person name="Karol K.G."/>
            <person name="Koehler B."/>
            <person name="Kolukisaoglu U."/>
            <person name="Kubo M."/>
            <person name="Kurata T."/>
            <person name="Lalonde S."/>
            <person name="Li K."/>
            <person name="Li Y."/>
            <person name="Litt A."/>
            <person name="Lyons E."/>
            <person name="Manning G."/>
            <person name="Maruyama T."/>
            <person name="Michael T.P."/>
            <person name="Mikami K."/>
            <person name="Miyazaki S."/>
            <person name="Morinaga S."/>
            <person name="Murata T."/>
            <person name="Mueller-Roeber B."/>
            <person name="Nelson D.R."/>
            <person name="Obara M."/>
            <person name="Oguri Y."/>
            <person name="Olmstead R.G."/>
            <person name="Onodera N."/>
            <person name="Petersen B.L."/>
            <person name="Pils B."/>
            <person name="Prigge M."/>
            <person name="Rensing S.A."/>
            <person name="Riano-Pachon D.M."/>
            <person name="Roberts A.W."/>
            <person name="Sato Y."/>
            <person name="Scheller H.V."/>
            <person name="Schulz B."/>
            <person name="Schulz C."/>
            <person name="Shakirov E.V."/>
            <person name="Shibagaki N."/>
            <person name="Shinohara N."/>
            <person name="Shippen D.E."/>
            <person name="Soerensen I."/>
            <person name="Sotooka R."/>
            <person name="Sugimoto N."/>
            <person name="Sugita M."/>
            <person name="Sumikawa N."/>
            <person name="Tanurdzic M."/>
            <person name="Theissen G."/>
            <person name="Ulvskov P."/>
            <person name="Wakazuki S."/>
            <person name="Weng J.K."/>
            <person name="Willats W.W."/>
            <person name="Wipf D."/>
            <person name="Wolf P.G."/>
            <person name="Yang L."/>
            <person name="Zimmer A.D."/>
            <person name="Zhu Q."/>
            <person name="Mitros T."/>
            <person name="Hellsten U."/>
            <person name="Loque D."/>
            <person name="Otillar R."/>
            <person name="Salamov A."/>
            <person name="Schmutz J."/>
            <person name="Shapiro H."/>
            <person name="Lindquist E."/>
            <person name="Lucas S."/>
            <person name="Rokhsar D."/>
            <person name="Grigoriev I.V."/>
        </authorList>
    </citation>
    <scope>NUCLEOTIDE SEQUENCE [LARGE SCALE GENOMIC DNA]</scope>
</reference>
<dbReference type="Proteomes" id="UP000001514">
    <property type="component" value="Unassembled WGS sequence"/>
</dbReference>
<dbReference type="AlphaFoldDB" id="D8SWS4"/>
<keyword evidence="2" id="KW-1185">Reference proteome</keyword>
<dbReference type="HOGENOM" id="CLU_1716391_0_0_1"/>
<dbReference type="KEGG" id="smo:SELMODRAFT_426566"/>
<evidence type="ECO:0000313" key="1">
    <source>
        <dbReference type="EMBL" id="EFJ11074.1"/>
    </source>
</evidence>
<organism evidence="2">
    <name type="scientific">Selaginella moellendorffii</name>
    <name type="common">Spikemoss</name>
    <dbReference type="NCBI Taxonomy" id="88036"/>
    <lineage>
        <taxon>Eukaryota</taxon>
        <taxon>Viridiplantae</taxon>
        <taxon>Streptophyta</taxon>
        <taxon>Embryophyta</taxon>
        <taxon>Tracheophyta</taxon>
        <taxon>Lycopodiopsida</taxon>
        <taxon>Selaginellales</taxon>
        <taxon>Selaginellaceae</taxon>
        <taxon>Selaginella</taxon>
    </lineage>
</organism>
<sequence>MAGGGLRQVLGRIEQPNMLSFMAAMSAITGLVMCKAGRLIHESIVRVELLKRGKWIHLQPHCLVSNMVVKILLNMYAKCGQLLLKCVNRYKSSSLLQETVPVSEEDIIEGRLLRVTLELSVGTARFFEGRKWELSVLSPSVHKAVNDLGITSF</sequence>
<accession>D8SWS4</accession>
<proteinExistence type="predicted"/>